<dbReference type="EMBL" id="JBBEST010000001">
    <property type="protein sequence ID" value="MFM1345274.1"/>
    <property type="molecule type" value="Genomic_DNA"/>
</dbReference>
<organism evidence="2 3">
    <name type="scientific">Yersinia proxima</name>
    <dbReference type="NCBI Taxonomy" id="2890316"/>
    <lineage>
        <taxon>Bacteria</taxon>
        <taxon>Pseudomonadati</taxon>
        <taxon>Pseudomonadota</taxon>
        <taxon>Gammaproteobacteria</taxon>
        <taxon>Enterobacterales</taxon>
        <taxon>Yersiniaceae</taxon>
        <taxon>Yersinia</taxon>
    </lineage>
</organism>
<evidence type="ECO:0000313" key="2">
    <source>
        <dbReference type="EMBL" id="MFM1345274.1"/>
    </source>
</evidence>
<keyword evidence="3" id="KW-1185">Reference proteome</keyword>
<dbReference type="Proteomes" id="UP001629523">
    <property type="component" value="Unassembled WGS sequence"/>
</dbReference>
<dbReference type="InterPro" id="IPR038475">
    <property type="entry name" value="RecG_C_sf"/>
</dbReference>
<feature type="domain" description="Schlafen AlbA-2" evidence="1">
    <location>
        <begin position="20"/>
        <end position="138"/>
    </location>
</feature>
<comment type="caution">
    <text evidence="2">The sequence shown here is derived from an EMBL/GenBank/DDBJ whole genome shotgun (WGS) entry which is preliminary data.</text>
</comment>
<reference evidence="2 3" key="1">
    <citation type="journal article" date="2024" name="Infect. Genet. Evol.">
        <title>Characteristics and comparative genome analysis of Yersinia enterocolitica and related species associated with human infections in Switzerland 2019-2023.</title>
        <authorList>
            <person name="Stevens M.J.A."/>
            <person name="Horlbog J.A."/>
            <person name="Diethelm A."/>
            <person name="Stephan R."/>
            <person name="Nuesch-Inderbinen M."/>
        </authorList>
    </citation>
    <scope>NUCLEOTIDE SEQUENCE [LARGE SCALE GENOMIC DNA]</scope>
    <source>
        <strain evidence="2 3">N20-0302</strain>
    </source>
</reference>
<protein>
    <submittedName>
        <fullName evidence="2">RNA-binding domain-containing protein</fullName>
    </submittedName>
</protein>
<dbReference type="Gene3D" id="3.30.565.60">
    <property type="match status" value="1"/>
</dbReference>
<evidence type="ECO:0000313" key="3">
    <source>
        <dbReference type="Proteomes" id="UP001629523"/>
    </source>
</evidence>
<evidence type="ECO:0000259" key="1">
    <source>
        <dbReference type="Pfam" id="PF04326"/>
    </source>
</evidence>
<sequence>MSRIIEVDSDKVIFFCESQESDFFDFKSKEVSGKKIQQTAVSFANSEGGEILIGVQDDKHEKDVLKRWDGFEKIEGFNSIIQALSELNPSIDFYYNFLRLKGQTHNYILHVTIRKDTSVHKTASGDIYVRRGAQSLKLSLPNKILELTHSKGITTEEDSIVADAIIDDLVDSKVLADFLSQLPVTDPDPLNFLLKEHLVDTNNWTPKVAALLLFSETPSSIIPRQCAVRVVRYDTIDEDIDRDNLQENISLEGPLFNLFSSTFYCIKELLERTRVWTINGFVSAYYPDETLWEILVNALIHRDYSISDNVLISIFSNRIEFKSPGRLPGLVTVDNILENRFSRNPKIVRLLSKFKNAPNKDLGEGMNTAFQKMAAIGLKSPEIYEDGNYVKMIIRHVPSQGIEKTLLEFVIKHGSINNRQAKDLSGLDSAEKVTSLFSKMRDQNILKRLEGTSGTASKWVNTK</sequence>
<accession>A0ABW9ETX1</accession>
<dbReference type="InterPro" id="IPR007421">
    <property type="entry name" value="Schlafen_AlbA_2_dom"/>
</dbReference>
<dbReference type="Pfam" id="PF04326">
    <property type="entry name" value="SLFN_AlbA_2"/>
    <property type="match status" value="1"/>
</dbReference>
<dbReference type="RefSeq" id="WP_187506615.1">
    <property type="nucleotide sequence ID" value="NZ_JBBEST010000001.1"/>
</dbReference>
<proteinExistence type="predicted"/>
<dbReference type="Pfam" id="PF13749">
    <property type="entry name" value="HATPase_c_4"/>
    <property type="match status" value="1"/>
</dbReference>
<dbReference type="PANTHER" id="PTHR30595">
    <property type="entry name" value="GLPR-RELATED TRANSCRIPTIONAL REPRESSOR"/>
    <property type="match status" value="1"/>
</dbReference>
<gene>
    <name evidence="2" type="ORF">WFP14_01735</name>
</gene>
<dbReference type="InterPro" id="IPR038461">
    <property type="entry name" value="Schlafen_AlbA_2_dom_sf"/>
</dbReference>
<name>A0ABW9ETX1_9GAMM</name>
<dbReference type="Gene3D" id="3.30.950.30">
    <property type="entry name" value="Schlafen, AAA domain"/>
    <property type="match status" value="1"/>
</dbReference>
<dbReference type="PANTHER" id="PTHR30595:SF6">
    <property type="entry name" value="SCHLAFEN ALBA-2 DOMAIN-CONTAINING PROTEIN"/>
    <property type="match status" value="1"/>
</dbReference>